<evidence type="ECO:0008006" key="3">
    <source>
        <dbReference type="Google" id="ProtNLM"/>
    </source>
</evidence>
<name>A0A327XI82_9RHOB</name>
<reference evidence="1 2" key="1">
    <citation type="submission" date="2018-06" db="EMBL/GenBank/DDBJ databases">
        <title>Genomic Encyclopedia of Archaeal and Bacterial Type Strains, Phase II (KMG-II): from individual species to whole genera.</title>
        <authorList>
            <person name="Goeker M."/>
        </authorList>
    </citation>
    <scope>NUCLEOTIDE SEQUENCE [LARGE SCALE GENOMIC DNA]</scope>
    <source>
        <strain evidence="1 2">DSM 22011</strain>
    </source>
</reference>
<gene>
    <name evidence="1" type="ORF">ATI53_107814</name>
</gene>
<evidence type="ECO:0000313" key="2">
    <source>
        <dbReference type="Proteomes" id="UP000249165"/>
    </source>
</evidence>
<evidence type="ECO:0000313" key="1">
    <source>
        <dbReference type="EMBL" id="RAK08563.1"/>
    </source>
</evidence>
<accession>A0A327XI82</accession>
<proteinExistence type="predicted"/>
<dbReference type="RefSeq" id="WP_009503189.1">
    <property type="nucleotide sequence ID" value="NZ_LIQE01000090.1"/>
</dbReference>
<dbReference type="Proteomes" id="UP000249165">
    <property type="component" value="Unassembled WGS sequence"/>
</dbReference>
<sequence>MPGRLETPENMFYRVRIEDHAPGDHLLRKIDWLLDVETIRHESAAL</sequence>
<dbReference type="EMBL" id="QLMG01000078">
    <property type="protein sequence ID" value="RAK08563.1"/>
    <property type="molecule type" value="Genomic_DNA"/>
</dbReference>
<comment type="caution">
    <text evidence="1">The sequence shown here is derived from an EMBL/GenBank/DDBJ whole genome shotgun (WGS) entry which is preliminary data.</text>
</comment>
<protein>
    <recommendedName>
        <fullName evidence="3">Transposase</fullName>
    </recommendedName>
</protein>
<dbReference type="AlphaFoldDB" id="A0A327XI82"/>
<organism evidence="1 2">
    <name type="scientific">Salipiger aestuarii</name>
    <dbReference type="NCBI Taxonomy" id="568098"/>
    <lineage>
        <taxon>Bacteria</taxon>
        <taxon>Pseudomonadati</taxon>
        <taxon>Pseudomonadota</taxon>
        <taxon>Alphaproteobacteria</taxon>
        <taxon>Rhodobacterales</taxon>
        <taxon>Roseobacteraceae</taxon>
        <taxon>Salipiger</taxon>
    </lineage>
</organism>
<keyword evidence="2" id="KW-1185">Reference proteome</keyword>